<reference evidence="9 10" key="1">
    <citation type="submission" date="2020-08" db="EMBL/GenBank/DDBJ databases">
        <title>Plant Genome Project.</title>
        <authorList>
            <person name="Zhang R.-G."/>
        </authorList>
    </citation>
    <scope>NUCLEOTIDE SEQUENCE [LARGE SCALE GENOMIC DNA]</scope>
    <source>
        <tissue evidence="9">Rhizome</tissue>
    </source>
</reference>
<keyword evidence="6" id="KW-0067">ATP-binding</keyword>
<evidence type="ECO:0000256" key="8">
    <source>
        <dbReference type="ARBA" id="ARBA00048679"/>
    </source>
</evidence>
<dbReference type="OrthoDB" id="783065at2759"/>
<evidence type="ECO:0000313" key="9">
    <source>
        <dbReference type="EMBL" id="KAG6466290.1"/>
    </source>
</evidence>
<dbReference type="EC" id="2.7.11.1" evidence="1"/>
<comment type="caution">
    <text evidence="9">The sequence shown here is derived from an EMBL/GenBank/DDBJ whole genome shotgun (WGS) entry which is preliminary data.</text>
</comment>
<dbReference type="EMBL" id="JACMSC010000181">
    <property type="protein sequence ID" value="KAG6466290.1"/>
    <property type="molecule type" value="Genomic_DNA"/>
</dbReference>
<organism evidence="9 10">
    <name type="scientific">Zingiber officinale</name>
    <name type="common">Ginger</name>
    <name type="synonym">Amomum zingiber</name>
    <dbReference type="NCBI Taxonomy" id="94328"/>
    <lineage>
        <taxon>Eukaryota</taxon>
        <taxon>Viridiplantae</taxon>
        <taxon>Streptophyta</taxon>
        <taxon>Embryophyta</taxon>
        <taxon>Tracheophyta</taxon>
        <taxon>Spermatophyta</taxon>
        <taxon>Magnoliopsida</taxon>
        <taxon>Liliopsida</taxon>
        <taxon>Zingiberales</taxon>
        <taxon>Zingiberaceae</taxon>
        <taxon>Zingiber</taxon>
    </lineage>
</organism>
<comment type="catalytic activity">
    <reaction evidence="8">
        <text>L-seryl-[protein] + ATP = O-phospho-L-seryl-[protein] + ADP + H(+)</text>
        <dbReference type="Rhea" id="RHEA:17989"/>
        <dbReference type="Rhea" id="RHEA-COMP:9863"/>
        <dbReference type="Rhea" id="RHEA-COMP:11604"/>
        <dbReference type="ChEBI" id="CHEBI:15378"/>
        <dbReference type="ChEBI" id="CHEBI:29999"/>
        <dbReference type="ChEBI" id="CHEBI:30616"/>
        <dbReference type="ChEBI" id="CHEBI:83421"/>
        <dbReference type="ChEBI" id="CHEBI:456216"/>
        <dbReference type="EC" id="2.7.11.1"/>
    </reaction>
</comment>
<dbReference type="AlphaFoldDB" id="A0A8J5EMG7"/>
<evidence type="ECO:0000256" key="6">
    <source>
        <dbReference type="ARBA" id="ARBA00022840"/>
    </source>
</evidence>
<evidence type="ECO:0000256" key="4">
    <source>
        <dbReference type="ARBA" id="ARBA00022741"/>
    </source>
</evidence>
<keyword evidence="5" id="KW-0418">Kinase</keyword>
<dbReference type="GO" id="GO:0005524">
    <property type="term" value="F:ATP binding"/>
    <property type="evidence" value="ECO:0007669"/>
    <property type="project" value="UniProtKB-KW"/>
</dbReference>
<keyword evidence="10" id="KW-1185">Reference proteome</keyword>
<dbReference type="GO" id="GO:0050684">
    <property type="term" value="P:regulation of mRNA processing"/>
    <property type="evidence" value="ECO:0007669"/>
    <property type="project" value="TreeGrafter"/>
</dbReference>
<dbReference type="GO" id="GO:0004674">
    <property type="term" value="F:protein serine/threonine kinase activity"/>
    <property type="evidence" value="ECO:0007669"/>
    <property type="project" value="UniProtKB-KW"/>
</dbReference>
<evidence type="ECO:0000256" key="3">
    <source>
        <dbReference type="ARBA" id="ARBA00022679"/>
    </source>
</evidence>
<evidence type="ECO:0000256" key="1">
    <source>
        <dbReference type="ARBA" id="ARBA00012513"/>
    </source>
</evidence>
<evidence type="ECO:0000256" key="2">
    <source>
        <dbReference type="ARBA" id="ARBA00022527"/>
    </source>
</evidence>
<proteinExistence type="predicted"/>
<accession>A0A8J5EMG7</accession>
<comment type="catalytic activity">
    <reaction evidence="7">
        <text>L-threonyl-[protein] + ATP = O-phospho-L-threonyl-[protein] + ADP + H(+)</text>
        <dbReference type="Rhea" id="RHEA:46608"/>
        <dbReference type="Rhea" id="RHEA-COMP:11060"/>
        <dbReference type="Rhea" id="RHEA-COMP:11605"/>
        <dbReference type="ChEBI" id="CHEBI:15378"/>
        <dbReference type="ChEBI" id="CHEBI:30013"/>
        <dbReference type="ChEBI" id="CHEBI:30616"/>
        <dbReference type="ChEBI" id="CHEBI:61977"/>
        <dbReference type="ChEBI" id="CHEBI:456216"/>
        <dbReference type="EC" id="2.7.11.1"/>
    </reaction>
</comment>
<sequence length="155" mass="17848">MPCSSSSGSQEDEGVDAYREGRYQAVRIGNQFAGWRYVAQRKLGWGHFSTVCLAYDTRSQTILHLEGLDGDLKRTRRPKFWLPLDKLLVEKYKFPEADACKFTEFLYPYLTLLQKIGQPQHPWLRIKDAKPRGEQNEAIVGKLEVGMTKLKVQVN</sequence>
<evidence type="ECO:0000256" key="5">
    <source>
        <dbReference type="ARBA" id="ARBA00022777"/>
    </source>
</evidence>
<keyword evidence="2" id="KW-0723">Serine/threonine-protein kinase</keyword>
<keyword evidence="4" id="KW-0547">Nucleotide-binding</keyword>
<gene>
    <name evidence="9" type="ORF">ZIOFF_075899</name>
</gene>
<evidence type="ECO:0000256" key="7">
    <source>
        <dbReference type="ARBA" id="ARBA00047899"/>
    </source>
</evidence>
<protein>
    <recommendedName>
        <fullName evidence="1">non-specific serine/threonine protein kinase</fullName>
        <ecNumber evidence="1">2.7.11.1</ecNumber>
    </recommendedName>
</protein>
<name>A0A8J5EMG7_ZINOF</name>
<dbReference type="PANTHER" id="PTHR47634">
    <property type="entry name" value="PROTEIN KINASE DOMAIN-CONTAINING PROTEIN-RELATED"/>
    <property type="match status" value="1"/>
</dbReference>
<dbReference type="Proteomes" id="UP000734854">
    <property type="component" value="Unassembled WGS sequence"/>
</dbReference>
<dbReference type="InterPro" id="IPR051334">
    <property type="entry name" value="SRPK"/>
</dbReference>
<dbReference type="GO" id="GO:0000245">
    <property type="term" value="P:spliceosomal complex assembly"/>
    <property type="evidence" value="ECO:0007669"/>
    <property type="project" value="TreeGrafter"/>
</dbReference>
<evidence type="ECO:0000313" key="10">
    <source>
        <dbReference type="Proteomes" id="UP000734854"/>
    </source>
</evidence>
<keyword evidence="3" id="KW-0808">Transferase</keyword>
<dbReference type="PANTHER" id="PTHR47634:SF22">
    <property type="entry name" value="PROTEIN KINASE DOMAIN-CONTAINING PROTEIN"/>
    <property type="match status" value="1"/>
</dbReference>